<dbReference type="InterPro" id="IPR016024">
    <property type="entry name" value="ARM-type_fold"/>
</dbReference>
<keyword evidence="8" id="KW-1185">Reference proteome</keyword>
<evidence type="ECO:0000256" key="3">
    <source>
        <dbReference type="ARBA" id="ARBA00022786"/>
    </source>
</evidence>
<feature type="region of interest" description="Disordered" evidence="5">
    <location>
        <begin position="332"/>
        <end position="363"/>
    </location>
</feature>
<proteinExistence type="inferred from homology"/>
<keyword evidence="3" id="KW-0833">Ubl conjugation pathway</keyword>
<feature type="repeat" description="HEAT" evidence="4">
    <location>
        <begin position="50"/>
        <end position="86"/>
    </location>
</feature>
<dbReference type="InterPro" id="IPR011989">
    <property type="entry name" value="ARM-like"/>
</dbReference>
<reference evidence="7 8" key="1">
    <citation type="submission" date="2016-03" db="EMBL/GenBank/DDBJ databases">
        <title>Comparative genomics of the ectomycorrhizal sister species Rhizopogon vinicolor and Rhizopogon vesiculosus (Basidiomycota: Boletales) reveals a divergence of the mating type B locus.</title>
        <authorList>
            <person name="Mujic A.B."/>
            <person name="Kuo A."/>
            <person name="Tritt A."/>
            <person name="Lipzen A."/>
            <person name="Chen C."/>
            <person name="Johnson J."/>
            <person name="Sharma A."/>
            <person name="Barry K."/>
            <person name="Grigoriev I.V."/>
            <person name="Spatafora J.W."/>
        </authorList>
    </citation>
    <scope>NUCLEOTIDE SEQUENCE [LARGE SCALE GENOMIC DNA]</scope>
    <source>
        <strain evidence="7 8">AM-OR11-056</strain>
    </source>
</reference>
<evidence type="ECO:0000259" key="6">
    <source>
        <dbReference type="Pfam" id="PF08623"/>
    </source>
</evidence>
<keyword evidence="2" id="KW-0677">Repeat</keyword>
<evidence type="ECO:0000256" key="1">
    <source>
        <dbReference type="ARBA" id="ARBA00007657"/>
    </source>
</evidence>
<dbReference type="Pfam" id="PF25782">
    <property type="entry name" value="TPR_CAND1"/>
    <property type="match status" value="1"/>
</dbReference>
<evidence type="ECO:0000313" key="7">
    <source>
        <dbReference type="EMBL" id="OJA10060.1"/>
    </source>
</evidence>
<dbReference type="SUPFAM" id="SSF48371">
    <property type="entry name" value="ARM repeat"/>
    <property type="match status" value="1"/>
</dbReference>
<dbReference type="OrthoDB" id="6260732at2759"/>
<dbReference type="STRING" id="180088.A0A1J8QE85"/>
<name>A0A1J8QE85_9AGAM</name>
<protein>
    <recommendedName>
        <fullName evidence="6">TATA-binding protein interacting (TIP20) domain-containing protein</fullName>
    </recommendedName>
</protein>
<dbReference type="PANTHER" id="PTHR12696">
    <property type="entry name" value="TIP120"/>
    <property type="match status" value="1"/>
</dbReference>
<dbReference type="GO" id="GO:0010265">
    <property type="term" value="P:SCF complex assembly"/>
    <property type="evidence" value="ECO:0007669"/>
    <property type="project" value="InterPro"/>
</dbReference>
<evidence type="ECO:0000256" key="4">
    <source>
        <dbReference type="PROSITE-ProRule" id="PRU00103"/>
    </source>
</evidence>
<dbReference type="EMBL" id="LVVM01005636">
    <property type="protein sequence ID" value="OJA10060.1"/>
    <property type="molecule type" value="Genomic_DNA"/>
</dbReference>
<sequence length="1263" mass="139128">MTKTYLMNSLIEKMQSPDQDFRFMGLNDLMNEIKQDPASFIGDEPTETKVLKQVLSLVEDRISEVKNQAVKCLGQLIKIIRETQMELVVDSLITFSMGKDDELRDISGLALKTITSELPLEGKIAARACAKLAPKLLQQVANTETPPETLIETLSTLSILITRFPAHVSDPSLTPHPLPAIAPLLSHSRPAVRKRAILTLSQYVPVAPRELVNDLLQNHILPILAPSANIEKQRTTVHLVAAIIRQSPQQLASVYNDIIPGILTAVQRDDDELREGCLQAFETLVLRSPTEAAPFLNSIVQIGNQFIKYDPVSSEFISPYVLNPDYLQNYAGLDDDEDEDMADGDEDDEDDAELDEYSDDEDTSYKIRRASTKLLAAVITTHPELLPSLYKEVSPVLISRFGDREETVRLEVWATYVALLNQTSLYGGLSQSQENDTRKRKRDSEEQMDVEETPYSLLRSQVSLLSKALLQQLRSPKTPPLTIQAGFQLLHSLLGVLPGCLSSQITPIAAISKSVLSQSPTTSTSGLHLTCLSFIALYFATHAPGTFSASLPTLTPVLLKSAGEKHPRVASEAFRVFSALLNAARPVKNGDWAEHLYDQAFQRLSTHDTDAEVRGCAEDCIADLWVCALDVIKPKGGKEWQSICRTTGNTAGAVRVVTKVAKDVEMSDEWVNYCVEWIMGLLKKSERGGKPEVFIALDTLLKRYSSGIPTDLPPTLVPQVRPYVSMTDISLLSLALTILAVLLDLSPSATFPEVERELLNDIYQIAHSPLVSGAALDSVLAFFSSLVQADAQIATHVVPSLALSVEKANKSDANLANVAKCIGQVVQSAQGVAAGTIAVYSKHIKVKIFQVQVHNLRCCVKSSHRRGTRALHVCRQILRVPITSINLQHSDMSKQQDTFTSTIEHFAAEEEEIRTAAAFAAGNIAIGNLHQFLPAILRVAESDPQKKLLSLHALKEVVTHCSHGQLEGVAEQLWTPLFQYSEDAEDSMRNVAAACLGKLTTTHPSRYLPQLHSRIHDENPATRATVVSAIRHTLAESAPSYDEVLAPLIMDFLDLIHDQDLNVRRLALSALNSAARTKPYLIRDHLPTLLPSLYAEMKVNPDLIRTVQMGPWTHKVDDGLDARKTAWETLYTLLDTCLTKLDLSVFLSHLLAAISDPSDEIKVIGHMLLARLSASPTTSIALAQRLDELTPALEATMRGAPVTKDTVKQDIERAAELRRSTMRAVAALSKIDSASTAPKFDVFVEESRKNEQWGAEFKELLGH</sequence>
<feature type="domain" description="TATA-binding protein interacting (TIP20)" evidence="6">
    <location>
        <begin position="1081"/>
        <end position="1246"/>
    </location>
</feature>
<evidence type="ECO:0000256" key="2">
    <source>
        <dbReference type="ARBA" id="ARBA00022737"/>
    </source>
</evidence>
<comment type="similarity">
    <text evidence="1">Belongs to the CAND family.</text>
</comment>
<dbReference type="Proteomes" id="UP000183567">
    <property type="component" value="Unassembled WGS sequence"/>
</dbReference>
<dbReference type="AlphaFoldDB" id="A0A1J8QE85"/>
<gene>
    <name evidence="7" type="ORF">AZE42_06059</name>
</gene>
<accession>A0A1J8QE85</accession>
<comment type="caution">
    <text evidence="7">The sequence shown here is derived from an EMBL/GenBank/DDBJ whole genome shotgun (WGS) entry which is preliminary data.</text>
</comment>
<feature type="compositionally biased region" description="Acidic residues" evidence="5">
    <location>
        <begin position="333"/>
        <end position="362"/>
    </location>
</feature>
<dbReference type="Gene3D" id="1.25.10.10">
    <property type="entry name" value="Leucine-rich Repeat Variant"/>
    <property type="match status" value="1"/>
</dbReference>
<evidence type="ECO:0000256" key="5">
    <source>
        <dbReference type="SAM" id="MobiDB-lite"/>
    </source>
</evidence>
<dbReference type="InterPro" id="IPR039852">
    <property type="entry name" value="CAND1/CAND2"/>
</dbReference>
<evidence type="ECO:0000313" key="8">
    <source>
        <dbReference type="Proteomes" id="UP000183567"/>
    </source>
</evidence>
<feature type="region of interest" description="Disordered" evidence="5">
    <location>
        <begin position="429"/>
        <end position="452"/>
    </location>
</feature>
<organism evidence="7 8">
    <name type="scientific">Rhizopogon vesiculosus</name>
    <dbReference type="NCBI Taxonomy" id="180088"/>
    <lineage>
        <taxon>Eukaryota</taxon>
        <taxon>Fungi</taxon>
        <taxon>Dikarya</taxon>
        <taxon>Basidiomycota</taxon>
        <taxon>Agaricomycotina</taxon>
        <taxon>Agaricomycetes</taxon>
        <taxon>Agaricomycetidae</taxon>
        <taxon>Boletales</taxon>
        <taxon>Suillineae</taxon>
        <taxon>Rhizopogonaceae</taxon>
        <taxon>Rhizopogon</taxon>
    </lineage>
</organism>
<dbReference type="InterPro" id="IPR013932">
    <property type="entry name" value="TATA-bd_TIP120"/>
</dbReference>
<dbReference type="Pfam" id="PF08623">
    <property type="entry name" value="TIP120"/>
    <property type="match status" value="1"/>
</dbReference>
<dbReference type="PROSITE" id="PS50077">
    <property type="entry name" value="HEAT_REPEAT"/>
    <property type="match status" value="1"/>
</dbReference>
<dbReference type="InterPro" id="IPR021133">
    <property type="entry name" value="HEAT_type_2"/>
</dbReference>